<sequence>MSAHQVPLAGIAAGFAAVFAVALAPAGRERGYATILGWMLWSQFGLHLLFTAAQLLAEPGGAAPAGHLGHTLPAAPQGDGGEGGAGMLAVHVAAAAVSSWWLRTGEAAAFRLARHLRGLLAGALPRVVRPRWAPAPRPTAPAPVRSVPRPPAAVLRHALVVRGPPLLLAAH</sequence>
<keyword evidence="3" id="KW-1185">Reference proteome</keyword>
<keyword evidence="1" id="KW-0472">Membrane</keyword>
<name>A0A853BFT4_9ACTN</name>
<evidence type="ECO:0000313" key="2">
    <source>
        <dbReference type="EMBL" id="NYI94169.1"/>
    </source>
</evidence>
<dbReference type="Proteomes" id="UP000575985">
    <property type="component" value="Unassembled WGS sequence"/>
</dbReference>
<protein>
    <submittedName>
        <fullName evidence="2">Uncharacterized protein</fullName>
    </submittedName>
</protein>
<dbReference type="EMBL" id="JACCFO010000001">
    <property type="protein sequence ID" value="NYI94169.1"/>
    <property type="molecule type" value="Genomic_DNA"/>
</dbReference>
<feature type="transmembrane region" description="Helical" evidence="1">
    <location>
        <begin position="83"/>
        <end position="102"/>
    </location>
</feature>
<feature type="transmembrane region" description="Helical" evidence="1">
    <location>
        <begin position="38"/>
        <end position="57"/>
    </location>
</feature>
<organism evidence="2 3">
    <name type="scientific">Streptomonospora nanhaiensis</name>
    <dbReference type="NCBI Taxonomy" id="1323731"/>
    <lineage>
        <taxon>Bacteria</taxon>
        <taxon>Bacillati</taxon>
        <taxon>Actinomycetota</taxon>
        <taxon>Actinomycetes</taxon>
        <taxon>Streptosporangiales</taxon>
        <taxon>Nocardiopsidaceae</taxon>
        <taxon>Streptomonospora</taxon>
    </lineage>
</organism>
<keyword evidence="1" id="KW-0812">Transmembrane</keyword>
<comment type="caution">
    <text evidence="2">The sequence shown here is derived from an EMBL/GenBank/DDBJ whole genome shotgun (WGS) entry which is preliminary data.</text>
</comment>
<accession>A0A853BFT4</accession>
<dbReference type="RefSeq" id="WP_246424982.1">
    <property type="nucleotide sequence ID" value="NZ_JACCFO010000001.1"/>
</dbReference>
<feature type="transmembrane region" description="Helical" evidence="1">
    <location>
        <begin position="6"/>
        <end position="26"/>
    </location>
</feature>
<proteinExistence type="predicted"/>
<reference evidence="2 3" key="1">
    <citation type="submission" date="2020-07" db="EMBL/GenBank/DDBJ databases">
        <title>Sequencing the genomes of 1000 actinobacteria strains.</title>
        <authorList>
            <person name="Klenk H.-P."/>
        </authorList>
    </citation>
    <scope>NUCLEOTIDE SEQUENCE [LARGE SCALE GENOMIC DNA]</scope>
    <source>
        <strain evidence="2 3">DSM 45927</strain>
    </source>
</reference>
<keyword evidence="1" id="KW-1133">Transmembrane helix</keyword>
<evidence type="ECO:0000256" key="1">
    <source>
        <dbReference type="SAM" id="Phobius"/>
    </source>
</evidence>
<dbReference type="AlphaFoldDB" id="A0A853BFT4"/>
<evidence type="ECO:0000313" key="3">
    <source>
        <dbReference type="Proteomes" id="UP000575985"/>
    </source>
</evidence>
<gene>
    <name evidence="2" type="ORF">HNR12_000446</name>
</gene>